<dbReference type="KEGG" id="fla:SY85_02170"/>
<accession>A0A172TQX9</accession>
<dbReference type="EMBL" id="CP011390">
    <property type="protein sequence ID" value="ANE49481.1"/>
    <property type="molecule type" value="Genomic_DNA"/>
</dbReference>
<dbReference type="PATRIC" id="fig|1492898.3.peg.473"/>
<organism evidence="2 3">
    <name type="scientific">Flavisolibacter tropicus</name>
    <dbReference type="NCBI Taxonomy" id="1492898"/>
    <lineage>
        <taxon>Bacteria</taxon>
        <taxon>Pseudomonadati</taxon>
        <taxon>Bacteroidota</taxon>
        <taxon>Chitinophagia</taxon>
        <taxon>Chitinophagales</taxon>
        <taxon>Chitinophagaceae</taxon>
        <taxon>Flavisolibacter</taxon>
    </lineage>
</organism>
<proteinExistence type="predicted"/>
<dbReference type="OrthoDB" id="1111074at2"/>
<dbReference type="Pfam" id="PF18942">
    <property type="entry name" value="DUF5689"/>
    <property type="match status" value="1"/>
</dbReference>
<gene>
    <name evidence="2" type="ORF">SY85_02170</name>
</gene>
<dbReference type="RefSeq" id="WP_066401591.1">
    <property type="nucleotide sequence ID" value="NZ_CP011390.1"/>
</dbReference>
<protein>
    <recommendedName>
        <fullName evidence="1">DUF5689 domain-containing protein</fullName>
    </recommendedName>
</protein>
<feature type="domain" description="DUF5689" evidence="1">
    <location>
        <begin position="61"/>
        <end position="242"/>
    </location>
</feature>
<dbReference type="Proteomes" id="UP000077177">
    <property type="component" value="Chromosome"/>
</dbReference>
<dbReference type="InterPro" id="IPR043744">
    <property type="entry name" value="DUF5689"/>
</dbReference>
<dbReference type="STRING" id="1492898.SY85_02170"/>
<name>A0A172TQX9_9BACT</name>
<dbReference type="AlphaFoldDB" id="A0A172TQX9"/>
<keyword evidence="3" id="KW-1185">Reference proteome</keyword>
<sequence>MKHIKLFSFLLLSLTLLWGCKKESSNYPGGTLSPFIALFDLRNLDKGQDVTLTKDALFGASQITGLVVSDHSGGNMPAGMLVVQDHRRLSLLRGIAISIGDAAASYVPGDSVVINVEGAVLKRVNGILQLTGVTNEKITKVSSGAKVVPVIVKNSDVLNAPGTYESTLITVNKGGFDPSYPAGTTYAGDRIMNDGFGNLTLHTEQGANYANKPLPYMSNNTGIVFGGADGKPQLWPRGNSDILVTAATAPKIANIIITGYLTDPSGTDGGYEYIQLMATKNLDFAATPYALVTSNNAGSNGYPAEGWATGGARTYKINITTGTVQKGQYFYVGANKKIWGATSADVTSALWISKPYQTDAGDGFGAATSNLLANSGNVASIAVFDKTDVTSQTEPIDVIFYGSNGGQVFTAGPPPLGYRITNTDLYDLKNPSTQADQPFFNQGSNTSRFAFPTTSNFSQLGGKYNKTTGRWTTARALKSVVLTNSSTVSQIEGATSIEE</sequence>
<evidence type="ECO:0000313" key="3">
    <source>
        <dbReference type="Proteomes" id="UP000077177"/>
    </source>
</evidence>
<evidence type="ECO:0000259" key="1">
    <source>
        <dbReference type="Pfam" id="PF18942"/>
    </source>
</evidence>
<reference evidence="2 3" key="2">
    <citation type="journal article" date="2016" name="Int. J. Syst. Evol. Microbiol.">
        <title>Flavisolibacter tropicus sp. nov., isolated from tropical soil.</title>
        <authorList>
            <person name="Lee J.J."/>
            <person name="Kang M.S."/>
            <person name="Kim G.S."/>
            <person name="Lee C.S."/>
            <person name="Lim S."/>
            <person name="Lee J."/>
            <person name="Roh S.H."/>
            <person name="Kang H."/>
            <person name="Ha J.M."/>
            <person name="Bae S."/>
            <person name="Jung H.Y."/>
            <person name="Kim M.K."/>
        </authorList>
    </citation>
    <scope>NUCLEOTIDE SEQUENCE [LARGE SCALE GENOMIC DNA]</scope>
    <source>
        <strain evidence="2 3">LCS9</strain>
    </source>
</reference>
<evidence type="ECO:0000313" key="2">
    <source>
        <dbReference type="EMBL" id="ANE49481.1"/>
    </source>
</evidence>
<reference evidence="3" key="1">
    <citation type="submission" date="2015-01" db="EMBL/GenBank/DDBJ databases">
        <title>Flavisolibacter sp./LCS9/ whole genome sequencing.</title>
        <authorList>
            <person name="Kim M.K."/>
            <person name="Srinivasan S."/>
            <person name="Lee J.-J."/>
        </authorList>
    </citation>
    <scope>NUCLEOTIDE SEQUENCE [LARGE SCALE GENOMIC DNA]</scope>
    <source>
        <strain evidence="3">LCS9</strain>
    </source>
</reference>